<organism evidence="1 2">
    <name type="scientific">Dendrobium nobile</name>
    <name type="common">Orchid</name>
    <dbReference type="NCBI Taxonomy" id="94219"/>
    <lineage>
        <taxon>Eukaryota</taxon>
        <taxon>Viridiplantae</taxon>
        <taxon>Streptophyta</taxon>
        <taxon>Embryophyta</taxon>
        <taxon>Tracheophyta</taxon>
        <taxon>Spermatophyta</taxon>
        <taxon>Magnoliopsida</taxon>
        <taxon>Liliopsida</taxon>
        <taxon>Asparagales</taxon>
        <taxon>Orchidaceae</taxon>
        <taxon>Epidendroideae</taxon>
        <taxon>Malaxideae</taxon>
        <taxon>Dendrobiinae</taxon>
        <taxon>Dendrobium</taxon>
    </lineage>
</organism>
<dbReference type="AlphaFoldDB" id="A0A8T3C6F7"/>
<protein>
    <submittedName>
        <fullName evidence="1">Uncharacterized protein</fullName>
    </submittedName>
</protein>
<accession>A0A8T3C6F7</accession>
<comment type="caution">
    <text evidence="1">The sequence shown here is derived from an EMBL/GenBank/DDBJ whole genome shotgun (WGS) entry which is preliminary data.</text>
</comment>
<keyword evidence="2" id="KW-1185">Reference proteome</keyword>
<sequence>MDSQTKAIESTKKYLTTAASIAASVMLARTIVNEYLPKELRTIIFSAFHHRFDWFSTEHTIIIKEAEDLTSNEL</sequence>
<dbReference type="EMBL" id="JAGYWB010000004">
    <property type="protein sequence ID" value="KAI0525118.1"/>
    <property type="molecule type" value="Genomic_DNA"/>
</dbReference>
<name>A0A8T3C6F7_DENNO</name>
<dbReference type="OrthoDB" id="10251412at2759"/>
<dbReference type="Proteomes" id="UP000829196">
    <property type="component" value="Unassembled WGS sequence"/>
</dbReference>
<gene>
    <name evidence="1" type="ORF">KFK09_004509</name>
</gene>
<reference evidence="1" key="1">
    <citation type="journal article" date="2022" name="Front. Genet.">
        <title>Chromosome-Scale Assembly of the Dendrobium nobile Genome Provides Insights Into the Molecular Mechanism of the Biosynthesis of the Medicinal Active Ingredient of Dendrobium.</title>
        <authorList>
            <person name="Xu Q."/>
            <person name="Niu S.-C."/>
            <person name="Li K.-L."/>
            <person name="Zheng P.-J."/>
            <person name="Zhang X.-J."/>
            <person name="Jia Y."/>
            <person name="Liu Y."/>
            <person name="Niu Y.-X."/>
            <person name="Yu L.-H."/>
            <person name="Chen D.-F."/>
            <person name="Zhang G.-Q."/>
        </authorList>
    </citation>
    <scope>NUCLEOTIDE SEQUENCE</scope>
    <source>
        <tissue evidence="1">Leaf</tissue>
    </source>
</reference>
<evidence type="ECO:0000313" key="2">
    <source>
        <dbReference type="Proteomes" id="UP000829196"/>
    </source>
</evidence>
<proteinExistence type="predicted"/>
<evidence type="ECO:0000313" key="1">
    <source>
        <dbReference type="EMBL" id="KAI0525118.1"/>
    </source>
</evidence>